<dbReference type="InterPro" id="IPR007461">
    <property type="entry name" value="Ysc84_actin-binding"/>
</dbReference>
<keyword evidence="1" id="KW-0732">Signal</keyword>
<dbReference type="PANTHER" id="PTHR15629">
    <property type="entry name" value="SH3YL1 PROTEIN"/>
    <property type="match status" value="1"/>
</dbReference>
<proteinExistence type="predicted"/>
<reference evidence="3 4" key="1">
    <citation type="submission" date="2017-07" db="EMBL/GenBank/DDBJ databases">
        <title>Niveispirillum cyanobacteriorum sp. nov., isolated from cyanobacterial aggregates in a eutrophic lake.</title>
        <authorList>
            <person name="Cai H."/>
        </authorList>
    </citation>
    <scope>NUCLEOTIDE SEQUENCE [LARGE SCALE GENOMIC DNA]</scope>
    <source>
        <strain evidence="4">TH1-14</strain>
    </source>
</reference>
<dbReference type="InterPro" id="IPR051702">
    <property type="entry name" value="SH3_domain_YSC84-like"/>
</dbReference>
<keyword evidence="4" id="KW-1185">Reference proteome</keyword>
<dbReference type="GO" id="GO:0035091">
    <property type="term" value="F:phosphatidylinositol binding"/>
    <property type="evidence" value="ECO:0007669"/>
    <property type="project" value="TreeGrafter"/>
</dbReference>
<dbReference type="Pfam" id="PF04366">
    <property type="entry name" value="Ysc84"/>
    <property type="match status" value="1"/>
</dbReference>
<dbReference type="AlphaFoldDB" id="A0A255YWD2"/>
<evidence type="ECO:0000256" key="1">
    <source>
        <dbReference type="SAM" id="SignalP"/>
    </source>
</evidence>
<dbReference type="OrthoDB" id="9782434at2"/>
<dbReference type="CDD" id="cd11524">
    <property type="entry name" value="SYLF"/>
    <property type="match status" value="1"/>
</dbReference>
<accession>A0A255YWD2</accession>
<dbReference type="EMBL" id="NOXU01000030">
    <property type="protein sequence ID" value="OYQ33543.1"/>
    <property type="molecule type" value="Genomic_DNA"/>
</dbReference>
<sequence>MKRFVMALFGLTLAVSALVRPAQALTEPELMVERARVTALTLLTDPQYKDLKTLVGRARAVLILPNVIQAGFFVGGGGGTGVMVARGDDGAWSGPAFYTLAEASFGLQFGGQASEMMMVIMTQKGLDAVIDRKVKLGADANVAIGELGTGVGASYGVGLSADIYVYAKTSGLFGGMAVEGSVIAPRSEFNDKFYGQKTEPRAILVDRHFYRPEAQALASALSAP</sequence>
<protein>
    <recommendedName>
        <fullName evidence="2">Ysc84 actin-binding domain-containing protein</fullName>
    </recommendedName>
</protein>
<feature type="domain" description="Ysc84 actin-binding" evidence="2">
    <location>
        <begin position="102"/>
        <end position="222"/>
    </location>
</feature>
<organism evidence="3 4">
    <name type="scientific">Niveispirillum lacus</name>
    <dbReference type="NCBI Taxonomy" id="1981099"/>
    <lineage>
        <taxon>Bacteria</taxon>
        <taxon>Pseudomonadati</taxon>
        <taxon>Pseudomonadota</taxon>
        <taxon>Alphaproteobacteria</taxon>
        <taxon>Rhodospirillales</taxon>
        <taxon>Azospirillaceae</taxon>
        <taxon>Niveispirillum</taxon>
    </lineage>
</organism>
<gene>
    <name evidence="3" type="ORF">CHU95_14240</name>
</gene>
<comment type="caution">
    <text evidence="3">The sequence shown here is derived from an EMBL/GenBank/DDBJ whole genome shotgun (WGS) entry which is preliminary data.</text>
</comment>
<feature type="chain" id="PRO_5013169096" description="Ysc84 actin-binding domain-containing protein" evidence="1">
    <location>
        <begin position="25"/>
        <end position="224"/>
    </location>
</feature>
<dbReference type="PANTHER" id="PTHR15629:SF2">
    <property type="entry name" value="SH3 DOMAIN-CONTAINING YSC84-LIKE PROTEIN 1"/>
    <property type="match status" value="1"/>
</dbReference>
<name>A0A255YWD2_9PROT</name>
<evidence type="ECO:0000313" key="3">
    <source>
        <dbReference type="EMBL" id="OYQ33543.1"/>
    </source>
</evidence>
<evidence type="ECO:0000313" key="4">
    <source>
        <dbReference type="Proteomes" id="UP000216998"/>
    </source>
</evidence>
<evidence type="ECO:0000259" key="2">
    <source>
        <dbReference type="Pfam" id="PF04366"/>
    </source>
</evidence>
<dbReference type="RefSeq" id="WP_094456986.1">
    <property type="nucleotide sequence ID" value="NZ_NOXU01000030.1"/>
</dbReference>
<feature type="signal peptide" evidence="1">
    <location>
        <begin position="1"/>
        <end position="24"/>
    </location>
</feature>
<dbReference type="Proteomes" id="UP000216998">
    <property type="component" value="Unassembled WGS sequence"/>
</dbReference>